<evidence type="ECO:0000256" key="8">
    <source>
        <dbReference type="ARBA" id="ARBA00022989"/>
    </source>
</evidence>
<keyword evidence="6" id="KW-0677">Repeat</keyword>
<keyword evidence="12" id="KW-0325">Glycoprotein</keyword>
<reference evidence="15 16" key="1">
    <citation type="journal article" date="2014" name="Genome Biol. Evol.">
        <title>The genome of the myxosporean Thelohanellus kitauei shows adaptations to nutrient acquisition within its fish host.</title>
        <authorList>
            <person name="Yang Y."/>
            <person name="Xiong J."/>
            <person name="Zhou Z."/>
            <person name="Huo F."/>
            <person name="Miao W."/>
            <person name="Ran C."/>
            <person name="Liu Y."/>
            <person name="Zhang J."/>
            <person name="Feng J."/>
            <person name="Wang M."/>
            <person name="Wang M."/>
            <person name="Wang L."/>
            <person name="Yao B."/>
        </authorList>
    </citation>
    <scope>NUCLEOTIDE SEQUENCE [LARGE SCALE GENOMIC DNA]</scope>
    <source>
        <strain evidence="15">Wuqing</strain>
    </source>
</reference>
<feature type="disulfide bond" evidence="13">
    <location>
        <begin position="26"/>
        <end position="44"/>
    </location>
</feature>
<name>A0A0C2MUH1_THEKT</name>
<evidence type="ECO:0000256" key="1">
    <source>
        <dbReference type="ARBA" id="ARBA00004479"/>
    </source>
</evidence>
<dbReference type="SUPFAM" id="SSF57424">
    <property type="entry name" value="LDL receptor-like module"/>
    <property type="match status" value="2"/>
</dbReference>
<dbReference type="EMBL" id="JWZT01003067">
    <property type="protein sequence ID" value="KII67830.1"/>
    <property type="molecule type" value="Genomic_DNA"/>
</dbReference>
<feature type="disulfide bond" evidence="13">
    <location>
        <begin position="77"/>
        <end position="92"/>
    </location>
</feature>
<dbReference type="PANTHER" id="PTHR22722">
    <property type="entry name" value="LOW-DENSITY LIPOPROTEIN RECEPTOR-RELATED PROTEIN 2-RELATED"/>
    <property type="match status" value="1"/>
</dbReference>
<dbReference type="OMA" id="DERACIC"/>
<dbReference type="PRINTS" id="PR00261">
    <property type="entry name" value="LDLRECEPTOR"/>
</dbReference>
<evidence type="ECO:0000256" key="4">
    <source>
        <dbReference type="ARBA" id="ARBA00022692"/>
    </source>
</evidence>
<comment type="caution">
    <text evidence="15">The sequence shown here is derived from an EMBL/GenBank/DDBJ whole genome shotgun (WGS) entry which is preliminary data.</text>
</comment>
<dbReference type="FunFam" id="4.10.400.10:FF:000009">
    <property type="entry name" value="Low-density lipoprotein receptor-related protein 1"/>
    <property type="match status" value="1"/>
</dbReference>
<gene>
    <name evidence="15" type="ORF">RF11_05389</name>
</gene>
<keyword evidence="8" id="KW-1133">Transmembrane helix</keyword>
<dbReference type="GO" id="GO:0043235">
    <property type="term" value="C:receptor complex"/>
    <property type="evidence" value="ECO:0007669"/>
    <property type="project" value="TreeGrafter"/>
</dbReference>
<dbReference type="Gene3D" id="4.10.400.10">
    <property type="entry name" value="Low-density Lipoprotein Receptor"/>
    <property type="match status" value="2"/>
</dbReference>
<evidence type="ECO:0000313" key="16">
    <source>
        <dbReference type="Proteomes" id="UP000031668"/>
    </source>
</evidence>
<dbReference type="CDD" id="cd00112">
    <property type="entry name" value="LDLa"/>
    <property type="match status" value="2"/>
</dbReference>
<keyword evidence="9" id="KW-0472">Membrane</keyword>
<keyword evidence="15" id="KW-0449">Lipoprotein</keyword>
<evidence type="ECO:0000256" key="11">
    <source>
        <dbReference type="ARBA" id="ARBA00023170"/>
    </source>
</evidence>
<dbReference type="AlphaFoldDB" id="A0A0C2MUH1"/>
<dbReference type="Pfam" id="PF00057">
    <property type="entry name" value="Ldl_recept_a"/>
    <property type="match status" value="2"/>
</dbReference>
<comment type="subcellular location">
    <subcellularLocation>
        <location evidence="1">Membrane</location>
        <topology evidence="1">Single-pass type I membrane protein</topology>
    </subcellularLocation>
</comment>
<feature type="disulfide bond" evidence="13">
    <location>
        <begin position="65"/>
        <end position="83"/>
    </location>
</feature>
<keyword evidence="5 14" id="KW-0732">Signal</keyword>
<evidence type="ECO:0000256" key="10">
    <source>
        <dbReference type="ARBA" id="ARBA00023157"/>
    </source>
</evidence>
<dbReference type="GO" id="GO:0006898">
    <property type="term" value="P:receptor-mediated endocytosis"/>
    <property type="evidence" value="ECO:0007669"/>
    <property type="project" value="TreeGrafter"/>
</dbReference>
<keyword evidence="10 13" id="KW-1015">Disulfide bond</keyword>
<dbReference type="GO" id="GO:0016324">
    <property type="term" value="C:apical plasma membrane"/>
    <property type="evidence" value="ECO:0007669"/>
    <property type="project" value="TreeGrafter"/>
</dbReference>
<dbReference type="PANTHER" id="PTHR22722:SF15">
    <property type="entry name" value="LOW-DENSITY LIPOPROTEIN RECEPTOR-RELATED"/>
    <property type="match status" value="1"/>
</dbReference>
<feature type="disulfide bond" evidence="13">
    <location>
        <begin position="58"/>
        <end position="70"/>
    </location>
</feature>
<dbReference type="InterPro" id="IPR023415">
    <property type="entry name" value="LDLR_class-A_CS"/>
</dbReference>
<sequence>MKWIVIVVNIYLIIVIPKCRDGMFECFNKKCISSTKVCDGSNDCGDASDEHDCLEKRCAEYGAYCDDGTCIYPDQICDGVYNCHDFSDERACICGYKYQVMFEFSTILT</sequence>
<feature type="disulfide bond" evidence="13">
    <location>
        <begin position="38"/>
        <end position="53"/>
    </location>
</feature>
<keyword evidence="4" id="KW-0812">Transmembrane</keyword>
<dbReference type="SMART" id="SM00192">
    <property type="entry name" value="LDLa"/>
    <property type="match status" value="2"/>
</dbReference>
<evidence type="ECO:0000256" key="3">
    <source>
        <dbReference type="ARBA" id="ARBA00022583"/>
    </source>
</evidence>
<dbReference type="InterPro" id="IPR002172">
    <property type="entry name" value="LDrepeatLR_classA_rpt"/>
</dbReference>
<proteinExistence type="predicted"/>
<keyword evidence="11 15" id="KW-0675">Receptor</keyword>
<evidence type="ECO:0000256" key="13">
    <source>
        <dbReference type="PROSITE-ProRule" id="PRU00124"/>
    </source>
</evidence>
<evidence type="ECO:0000256" key="9">
    <source>
        <dbReference type="ARBA" id="ARBA00023136"/>
    </source>
</evidence>
<dbReference type="Proteomes" id="UP000031668">
    <property type="component" value="Unassembled WGS sequence"/>
</dbReference>
<dbReference type="GO" id="GO:0042562">
    <property type="term" value="F:hormone binding"/>
    <property type="evidence" value="ECO:0007669"/>
    <property type="project" value="TreeGrafter"/>
</dbReference>
<organism evidence="15 16">
    <name type="scientific">Thelohanellus kitauei</name>
    <name type="common">Myxosporean</name>
    <dbReference type="NCBI Taxonomy" id="669202"/>
    <lineage>
        <taxon>Eukaryota</taxon>
        <taxon>Metazoa</taxon>
        <taxon>Cnidaria</taxon>
        <taxon>Myxozoa</taxon>
        <taxon>Myxosporea</taxon>
        <taxon>Bivalvulida</taxon>
        <taxon>Platysporina</taxon>
        <taxon>Myxobolidae</taxon>
        <taxon>Thelohanellus</taxon>
    </lineage>
</organism>
<evidence type="ECO:0000256" key="6">
    <source>
        <dbReference type="ARBA" id="ARBA00022737"/>
    </source>
</evidence>
<evidence type="ECO:0000256" key="5">
    <source>
        <dbReference type="ARBA" id="ARBA00022729"/>
    </source>
</evidence>
<accession>A0A0C2MUH1</accession>
<evidence type="ECO:0000256" key="7">
    <source>
        <dbReference type="ARBA" id="ARBA00022837"/>
    </source>
</evidence>
<dbReference type="InterPro" id="IPR036055">
    <property type="entry name" value="LDL_receptor-like_sf"/>
</dbReference>
<dbReference type="OrthoDB" id="10063075at2759"/>
<dbReference type="PROSITE" id="PS50068">
    <property type="entry name" value="LDLRA_2"/>
    <property type="match status" value="2"/>
</dbReference>
<evidence type="ECO:0000256" key="2">
    <source>
        <dbReference type="ARBA" id="ARBA00022536"/>
    </source>
</evidence>
<dbReference type="InterPro" id="IPR051221">
    <property type="entry name" value="LDLR-related"/>
</dbReference>
<keyword evidence="3" id="KW-0254">Endocytosis</keyword>
<evidence type="ECO:0000256" key="14">
    <source>
        <dbReference type="SAM" id="SignalP"/>
    </source>
</evidence>
<keyword evidence="16" id="KW-1185">Reference proteome</keyword>
<feature type="disulfide bond" evidence="13">
    <location>
        <begin position="19"/>
        <end position="31"/>
    </location>
</feature>
<evidence type="ECO:0000256" key="12">
    <source>
        <dbReference type="ARBA" id="ARBA00023180"/>
    </source>
</evidence>
<protein>
    <submittedName>
        <fullName evidence="15">Low-density lipoprotein receptor-related protein 1B</fullName>
    </submittedName>
</protein>
<feature type="signal peptide" evidence="14">
    <location>
        <begin position="1"/>
        <end position="21"/>
    </location>
</feature>
<dbReference type="PROSITE" id="PS01209">
    <property type="entry name" value="LDLRA_1"/>
    <property type="match status" value="2"/>
</dbReference>
<evidence type="ECO:0000313" key="15">
    <source>
        <dbReference type="EMBL" id="KII67830.1"/>
    </source>
</evidence>
<feature type="chain" id="PRO_5002164599" evidence="14">
    <location>
        <begin position="22"/>
        <end position="109"/>
    </location>
</feature>
<keyword evidence="7" id="KW-0106">Calcium</keyword>
<keyword evidence="2" id="KW-0245">EGF-like domain</keyword>